<evidence type="ECO:0000313" key="1">
    <source>
        <dbReference type="EnsemblMetazoa" id="Aqu2.1.35898_001"/>
    </source>
</evidence>
<organism evidence="1">
    <name type="scientific">Amphimedon queenslandica</name>
    <name type="common">Sponge</name>
    <dbReference type="NCBI Taxonomy" id="400682"/>
    <lineage>
        <taxon>Eukaryota</taxon>
        <taxon>Metazoa</taxon>
        <taxon>Porifera</taxon>
        <taxon>Demospongiae</taxon>
        <taxon>Heteroscleromorpha</taxon>
        <taxon>Haplosclerida</taxon>
        <taxon>Niphatidae</taxon>
        <taxon>Amphimedon</taxon>
    </lineage>
</organism>
<reference evidence="1" key="1">
    <citation type="submission" date="2017-05" db="UniProtKB">
        <authorList>
            <consortium name="EnsemblMetazoa"/>
        </authorList>
    </citation>
    <scope>IDENTIFICATION</scope>
</reference>
<dbReference type="InParanoid" id="A0A1X7V7D9"/>
<sequence>MNTDGVEKSMKTLQSRLHPESKAFAAGDFRHATQEDKDKLSDFICRVETAFRKAYGMDVMLSETRDALLYAQTQERLYYELMKAPAVSGALDYQALCIASKNKEKRLAELHRRKQ</sequence>
<dbReference type="EnsemblMetazoa" id="Aqu2.1.35898_001">
    <property type="protein sequence ID" value="Aqu2.1.35898_001"/>
    <property type="gene ID" value="Aqu2.1.35898"/>
</dbReference>
<proteinExistence type="predicted"/>
<accession>A0A1X7V7D9</accession>
<protein>
    <submittedName>
        <fullName evidence="1">Uncharacterized protein</fullName>
    </submittedName>
</protein>
<dbReference type="AlphaFoldDB" id="A0A1X7V7D9"/>
<name>A0A1X7V7D9_AMPQE</name>